<accession>A0A5B0R8H8</accession>
<name>A0A5B0R8H8_PUCGR</name>
<dbReference type="AlphaFoldDB" id="A0A5B0R8H8"/>
<dbReference type="PANTHER" id="PTHR33069:SF3">
    <property type="entry name" value="DYNEIN HEAVY CHAIN TAIL DOMAIN-CONTAINING PROTEIN"/>
    <property type="match status" value="1"/>
</dbReference>
<feature type="region of interest" description="Disordered" evidence="1">
    <location>
        <begin position="113"/>
        <end position="136"/>
    </location>
</feature>
<protein>
    <submittedName>
        <fullName evidence="2">Uncharacterized protein</fullName>
    </submittedName>
</protein>
<feature type="region of interest" description="Disordered" evidence="1">
    <location>
        <begin position="30"/>
        <end position="52"/>
    </location>
</feature>
<evidence type="ECO:0000256" key="1">
    <source>
        <dbReference type="SAM" id="MobiDB-lite"/>
    </source>
</evidence>
<comment type="caution">
    <text evidence="2">The sequence shown here is derived from an EMBL/GenBank/DDBJ whole genome shotgun (WGS) entry which is preliminary data.</text>
</comment>
<organism evidence="2 3">
    <name type="scientific">Puccinia graminis f. sp. tritici</name>
    <dbReference type="NCBI Taxonomy" id="56615"/>
    <lineage>
        <taxon>Eukaryota</taxon>
        <taxon>Fungi</taxon>
        <taxon>Dikarya</taxon>
        <taxon>Basidiomycota</taxon>
        <taxon>Pucciniomycotina</taxon>
        <taxon>Pucciniomycetes</taxon>
        <taxon>Pucciniales</taxon>
        <taxon>Pucciniaceae</taxon>
        <taxon>Puccinia</taxon>
    </lineage>
</organism>
<feature type="region of interest" description="Disordered" evidence="1">
    <location>
        <begin position="74"/>
        <end position="97"/>
    </location>
</feature>
<sequence length="479" mass="52757">MDASSSGTAACNGSLSGPFTSSLARDYHSRCFDNFNPSSPPNQERKSLASRLSPSSYDAYKLRPSLALFSTPHVADQASNPRSSTHLDRSPQHPRYSQALTSNYLKLTTKLNLDMSPSQPSDELRPQQGHKQEGKATDLKIRQDSLSQIQTNLLPAARNSVVELYKALDLAPTKSASPQPQYNDALAIVPSLSKALVNLSLAANALDPKDENFGLNDQNSGQLKKFRCENLQQEISELISIFLSDVFEEISELISSGDFTNSGHDGEPAQPHASIDMVEDSFNHIIHLVDLSDFGLLQSLWQENEEEVGHLLVIINREISIAQHPDLLDDQGFSHKVTPRLVKLLEQCNPIVKSCRGLYQKIASTNLFAISEKLPTVELESIVHHSAGIKQSLQHIVHGLSSAAALQRVEQVRGTQSHLNQLKKSVDDTMESIASHMTPSDPTAKVDEVMDKSFGHFKSTFYPAISQITADFSQFESSF</sequence>
<dbReference type="EMBL" id="VDEP01000237">
    <property type="protein sequence ID" value="KAA1121782.1"/>
    <property type="molecule type" value="Genomic_DNA"/>
</dbReference>
<feature type="compositionally biased region" description="Basic and acidic residues" evidence="1">
    <location>
        <begin position="122"/>
        <end position="136"/>
    </location>
</feature>
<reference evidence="2 3" key="1">
    <citation type="submission" date="2019-05" db="EMBL/GenBank/DDBJ databases">
        <title>Emergence of the Ug99 lineage of the wheat stem rust pathogen through somatic hybridization.</title>
        <authorList>
            <person name="Li F."/>
            <person name="Upadhyaya N.M."/>
            <person name="Sperschneider J."/>
            <person name="Matny O."/>
            <person name="Nguyen-Phuc H."/>
            <person name="Mago R."/>
            <person name="Raley C."/>
            <person name="Miller M.E."/>
            <person name="Silverstein K.A.T."/>
            <person name="Henningsen E."/>
            <person name="Hirsch C.D."/>
            <person name="Visser B."/>
            <person name="Pretorius Z.A."/>
            <person name="Steffenson B.J."/>
            <person name="Schwessinger B."/>
            <person name="Dodds P.N."/>
            <person name="Figueroa M."/>
        </authorList>
    </citation>
    <scope>NUCLEOTIDE SEQUENCE [LARGE SCALE GENOMIC DNA]</scope>
    <source>
        <strain evidence="2 3">Ug99</strain>
    </source>
</reference>
<dbReference type="Proteomes" id="UP000325313">
    <property type="component" value="Unassembled WGS sequence"/>
</dbReference>
<proteinExistence type="predicted"/>
<evidence type="ECO:0000313" key="2">
    <source>
        <dbReference type="EMBL" id="KAA1121782.1"/>
    </source>
</evidence>
<dbReference type="PANTHER" id="PTHR33069">
    <property type="entry name" value="CHROMOSOME 7, WHOLE GENOME SHOTGUN SEQUENCE-RELATED"/>
    <property type="match status" value="1"/>
</dbReference>
<gene>
    <name evidence="2" type="ORF">PGTUg99_029025</name>
</gene>
<evidence type="ECO:0000313" key="3">
    <source>
        <dbReference type="Proteomes" id="UP000325313"/>
    </source>
</evidence>